<dbReference type="EMBL" id="JARVKF010000407">
    <property type="protein sequence ID" value="KAK9416304.1"/>
    <property type="molecule type" value="Genomic_DNA"/>
</dbReference>
<comment type="caution">
    <text evidence="1">The sequence shown here is derived from an EMBL/GenBank/DDBJ whole genome shotgun (WGS) entry which is preliminary data.</text>
</comment>
<dbReference type="Proteomes" id="UP001408356">
    <property type="component" value="Unassembled WGS sequence"/>
</dbReference>
<organism evidence="1 2">
    <name type="scientific">Seiridium unicorne</name>
    <dbReference type="NCBI Taxonomy" id="138068"/>
    <lineage>
        <taxon>Eukaryota</taxon>
        <taxon>Fungi</taxon>
        <taxon>Dikarya</taxon>
        <taxon>Ascomycota</taxon>
        <taxon>Pezizomycotina</taxon>
        <taxon>Sordariomycetes</taxon>
        <taxon>Xylariomycetidae</taxon>
        <taxon>Amphisphaeriales</taxon>
        <taxon>Sporocadaceae</taxon>
        <taxon>Seiridium</taxon>
    </lineage>
</organism>
<evidence type="ECO:0000313" key="1">
    <source>
        <dbReference type="EMBL" id="KAK9416304.1"/>
    </source>
</evidence>
<name>A0ABR2UP61_9PEZI</name>
<evidence type="ECO:0000313" key="2">
    <source>
        <dbReference type="Proteomes" id="UP001408356"/>
    </source>
</evidence>
<protein>
    <submittedName>
        <fullName evidence="1">Uncharacterized protein</fullName>
    </submittedName>
</protein>
<reference evidence="1 2" key="1">
    <citation type="journal article" date="2024" name="J. Plant Pathol.">
        <title>Sequence and assembly of the genome of Seiridium unicorne, isolate CBS 538.82, causal agent of cypress canker disease.</title>
        <authorList>
            <person name="Scali E."/>
            <person name="Rocca G.D."/>
            <person name="Danti R."/>
            <person name="Garbelotto M."/>
            <person name="Barberini S."/>
            <person name="Baroncelli R."/>
            <person name="Emiliani G."/>
        </authorList>
    </citation>
    <scope>NUCLEOTIDE SEQUENCE [LARGE SCALE GENOMIC DNA]</scope>
    <source>
        <strain evidence="1 2">BM-138-508</strain>
    </source>
</reference>
<accession>A0ABR2UP61</accession>
<gene>
    <name evidence="1" type="ORF">SUNI508_01721</name>
</gene>
<proteinExistence type="predicted"/>
<keyword evidence="2" id="KW-1185">Reference proteome</keyword>
<sequence length="150" mass="16667">MIPTPISIYKKAEVIEIELGSFLGEGPHLKMRHIDHWREDLPQVDTRRAPALPGKVYPCETIFIGARFLSLHLYRLVLAEIIAQITTWIEDCGACILTLTTQRQQAIALAQQEISEINAIVPFYCNTSQAEPHSPFGGMTVSKIPGGSLL</sequence>